<protein>
    <recommendedName>
        <fullName evidence="4">YggT family protein</fullName>
    </recommendedName>
</protein>
<dbReference type="EMBL" id="SHKP01000008">
    <property type="protein sequence ID" value="RZT93756.1"/>
    <property type="molecule type" value="Genomic_DNA"/>
</dbReference>
<gene>
    <name evidence="2" type="ORF">EV670_3310</name>
</gene>
<proteinExistence type="predicted"/>
<accession>A0A4Q7VAF5</accession>
<keyword evidence="1" id="KW-0812">Transmembrane</keyword>
<organism evidence="2 3">
    <name type="scientific">Rivibacter subsaxonicus</name>
    <dbReference type="NCBI Taxonomy" id="457575"/>
    <lineage>
        <taxon>Bacteria</taxon>
        <taxon>Pseudomonadati</taxon>
        <taxon>Pseudomonadota</taxon>
        <taxon>Betaproteobacteria</taxon>
        <taxon>Burkholderiales</taxon>
        <taxon>Rivibacter</taxon>
    </lineage>
</organism>
<dbReference type="RefSeq" id="WP_130434184.1">
    <property type="nucleotide sequence ID" value="NZ_SHKP01000008.1"/>
</dbReference>
<dbReference type="AlphaFoldDB" id="A0A4Q7VAF5"/>
<keyword evidence="3" id="KW-1185">Reference proteome</keyword>
<reference evidence="2 3" key="1">
    <citation type="submission" date="2019-02" db="EMBL/GenBank/DDBJ databases">
        <title>Genomic Encyclopedia of Type Strains, Phase IV (KMG-IV): sequencing the most valuable type-strain genomes for metagenomic binning, comparative biology and taxonomic classification.</title>
        <authorList>
            <person name="Goeker M."/>
        </authorList>
    </citation>
    <scope>NUCLEOTIDE SEQUENCE [LARGE SCALE GENOMIC DNA]</scope>
    <source>
        <strain evidence="2 3">DSM 19570</strain>
    </source>
</reference>
<evidence type="ECO:0008006" key="4">
    <source>
        <dbReference type="Google" id="ProtNLM"/>
    </source>
</evidence>
<dbReference type="OrthoDB" id="8563484at2"/>
<evidence type="ECO:0000313" key="2">
    <source>
        <dbReference type="EMBL" id="RZT93756.1"/>
    </source>
</evidence>
<feature type="transmembrane region" description="Helical" evidence="1">
    <location>
        <begin position="65"/>
        <end position="83"/>
    </location>
</feature>
<dbReference type="Proteomes" id="UP000293671">
    <property type="component" value="Unassembled WGS sequence"/>
</dbReference>
<evidence type="ECO:0000313" key="3">
    <source>
        <dbReference type="Proteomes" id="UP000293671"/>
    </source>
</evidence>
<comment type="caution">
    <text evidence="2">The sequence shown here is derived from an EMBL/GenBank/DDBJ whole genome shotgun (WGS) entry which is preliminary data.</text>
</comment>
<sequence length="98" mass="10869">MLNALNIAQLVLYIALLALLGQGALYVLAGAKRDQNLFYQLLQMVSKPFTVVVRKLTPAKVADRQVPIVTFFLLLLIYAVVTLEKMSLCVSLEMVGCR</sequence>
<evidence type="ECO:0000256" key="1">
    <source>
        <dbReference type="SAM" id="Phobius"/>
    </source>
</evidence>
<name>A0A4Q7VAF5_9BURK</name>
<keyword evidence="1" id="KW-0472">Membrane</keyword>
<keyword evidence="1" id="KW-1133">Transmembrane helix</keyword>